<evidence type="ECO:0000256" key="1">
    <source>
        <dbReference type="ARBA" id="ARBA00010928"/>
    </source>
</evidence>
<sequence length="367" mass="39646">MSQNSLRVGIIGCGVIAKNHALAFQAHPQVHVVGVVDIDINRAQEFATQWNIAQAYSDVEELLSSGIDAVTICTPHPTHEALVLQAAAAGVHVMCEKPLSTDYQATQRMVAACDEAGMLLSGMFQRRWWPAAQEIKAAVTKNPAILGHVQVALHRELSYYTKDAWRGSWDADGGGVLMNQAVHYIDLLLWFMGEVVEVSGRINSFKHAANIEVEDSAVATLTFASGAMATLNLTTSATPSLGASVHVTTDKGSSLTLLEWPEGAEARLITNGHGDEIESLPAYPHGVFPNVDLRTINDQHIGFHTKQIANFVDAVLGEQELLVDGPEATKALRTLLAIYESHRTGQPVKLSDALWPTVVTVPDSVHI</sequence>
<gene>
    <name evidence="4" type="ORF">AYJ05_01085</name>
</gene>
<dbReference type="GO" id="GO:0000166">
    <property type="term" value="F:nucleotide binding"/>
    <property type="evidence" value="ECO:0007669"/>
    <property type="project" value="InterPro"/>
</dbReference>
<dbReference type="Proteomes" id="UP000076947">
    <property type="component" value="Unassembled WGS sequence"/>
</dbReference>
<keyword evidence="5" id="KW-1185">Reference proteome</keyword>
<dbReference type="Pfam" id="PF02894">
    <property type="entry name" value="GFO_IDH_MocA_C"/>
    <property type="match status" value="1"/>
</dbReference>
<feature type="domain" description="Gfo/Idh/MocA-like oxidoreductase C-terminal" evidence="3">
    <location>
        <begin position="162"/>
        <end position="350"/>
    </location>
</feature>
<proteinExistence type="inferred from homology"/>
<dbReference type="Gene3D" id="3.30.360.10">
    <property type="entry name" value="Dihydrodipicolinate Reductase, domain 2"/>
    <property type="match status" value="1"/>
</dbReference>
<name>A0A177IB62_9CORY</name>
<dbReference type="InterPro" id="IPR036291">
    <property type="entry name" value="NAD(P)-bd_dom_sf"/>
</dbReference>
<dbReference type="InterPro" id="IPR000683">
    <property type="entry name" value="Gfo/Idh/MocA-like_OxRdtase_N"/>
</dbReference>
<accession>A0A177IB62</accession>
<dbReference type="PANTHER" id="PTHR43249:SF1">
    <property type="entry name" value="D-GLUCOSIDE 3-DEHYDROGENASE"/>
    <property type="match status" value="1"/>
</dbReference>
<protein>
    <submittedName>
        <fullName evidence="4">Oxidoreductase</fullName>
    </submittedName>
</protein>
<comment type="similarity">
    <text evidence="1">Belongs to the Gfo/Idh/MocA family.</text>
</comment>
<dbReference type="InterPro" id="IPR004104">
    <property type="entry name" value="Gfo/Idh/MocA-like_OxRdtase_C"/>
</dbReference>
<dbReference type="STRING" id="1705.CA21670_02595"/>
<dbReference type="AlphaFoldDB" id="A0A177IB62"/>
<dbReference type="OrthoDB" id="9815825at2"/>
<feature type="domain" description="Gfo/Idh/MocA-like oxidoreductase N-terminal" evidence="2">
    <location>
        <begin position="6"/>
        <end position="120"/>
    </location>
</feature>
<dbReference type="PANTHER" id="PTHR43249">
    <property type="entry name" value="UDP-N-ACETYL-2-AMINO-2-DEOXY-D-GLUCURONATE OXIDASE"/>
    <property type="match status" value="1"/>
</dbReference>
<evidence type="ECO:0000259" key="3">
    <source>
        <dbReference type="Pfam" id="PF02894"/>
    </source>
</evidence>
<evidence type="ECO:0000313" key="5">
    <source>
        <dbReference type="Proteomes" id="UP000076947"/>
    </source>
</evidence>
<dbReference type="SUPFAM" id="SSF55347">
    <property type="entry name" value="Glyceraldehyde-3-phosphate dehydrogenase-like, C-terminal domain"/>
    <property type="match status" value="1"/>
</dbReference>
<dbReference type="InterPro" id="IPR052515">
    <property type="entry name" value="Gfo/Idh/MocA_Oxidoreductase"/>
</dbReference>
<dbReference type="SUPFAM" id="SSF51735">
    <property type="entry name" value="NAD(P)-binding Rossmann-fold domains"/>
    <property type="match status" value="1"/>
</dbReference>
<dbReference type="RefSeq" id="WP_066840371.1">
    <property type="nucleotide sequence ID" value="NZ_LSTQ01000024.1"/>
</dbReference>
<comment type="caution">
    <text evidence="4">The sequence shown here is derived from an EMBL/GenBank/DDBJ whole genome shotgun (WGS) entry which is preliminary data.</text>
</comment>
<evidence type="ECO:0000313" key="4">
    <source>
        <dbReference type="EMBL" id="OAH26069.1"/>
    </source>
</evidence>
<organism evidence="4 5">
    <name type="scientific">Corynebacterium stationis</name>
    <dbReference type="NCBI Taxonomy" id="1705"/>
    <lineage>
        <taxon>Bacteria</taxon>
        <taxon>Bacillati</taxon>
        <taxon>Actinomycetota</taxon>
        <taxon>Actinomycetes</taxon>
        <taxon>Mycobacteriales</taxon>
        <taxon>Corynebacteriaceae</taxon>
        <taxon>Corynebacterium</taxon>
    </lineage>
</organism>
<evidence type="ECO:0000259" key="2">
    <source>
        <dbReference type="Pfam" id="PF01408"/>
    </source>
</evidence>
<dbReference type="EMBL" id="LSTQ01000024">
    <property type="protein sequence ID" value="OAH26069.1"/>
    <property type="molecule type" value="Genomic_DNA"/>
</dbReference>
<dbReference type="Gene3D" id="3.40.50.720">
    <property type="entry name" value="NAD(P)-binding Rossmann-like Domain"/>
    <property type="match status" value="1"/>
</dbReference>
<reference evidence="5" key="1">
    <citation type="submission" date="2016-02" db="EMBL/GenBank/DDBJ databases">
        <authorList>
            <person name="Kaur G."/>
            <person name="Nair G.R."/>
            <person name="Mayilraj S."/>
        </authorList>
    </citation>
    <scope>NUCLEOTIDE SEQUENCE [LARGE SCALE GENOMIC DNA]</scope>
    <source>
        <strain evidence="5">GA-15</strain>
    </source>
</reference>
<dbReference type="Pfam" id="PF01408">
    <property type="entry name" value="GFO_IDH_MocA"/>
    <property type="match status" value="1"/>
</dbReference>